<organism evidence="1 2">
    <name type="scientific">Candidatus Fimimorpha faecalis</name>
    <dbReference type="NCBI Taxonomy" id="2840824"/>
    <lineage>
        <taxon>Bacteria</taxon>
        <taxon>Bacillati</taxon>
        <taxon>Bacillota</taxon>
        <taxon>Clostridia</taxon>
        <taxon>Eubacteriales</taxon>
        <taxon>Candidatus Fimimorpha</taxon>
    </lineage>
</organism>
<dbReference type="InterPro" id="IPR036770">
    <property type="entry name" value="Ankyrin_rpt-contain_sf"/>
</dbReference>
<dbReference type="EMBL" id="DVHN01000148">
    <property type="protein sequence ID" value="HIR89504.1"/>
    <property type="molecule type" value="Genomic_DNA"/>
</dbReference>
<evidence type="ECO:0000313" key="1">
    <source>
        <dbReference type="EMBL" id="HIR89504.1"/>
    </source>
</evidence>
<name>A0A9D1JDY1_9FIRM</name>
<dbReference type="SUPFAM" id="SSF48403">
    <property type="entry name" value="Ankyrin repeat"/>
    <property type="match status" value="1"/>
</dbReference>
<reference evidence="1" key="1">
    <citation type="submission" date="2020-10" db="EMBL/GenBank/DDBJ databases">
        <authorList>
            <person name="Gilroy R."/>
        </authorList>
    </citation>
    <scope>NUCLEOTIDE SEQUENCE</scope>
    <source>
        <strain evidence="1">ChiW13-3771</strain>
    </source>
</reference>
<protein>
    <recommendedName>
        <fullName evidence="3">Ankyrin repeat domain-containing protein</fullName>
    </recommendedName>
</protein>
<gene>
    <name evidence="1" type="ORF">IAC96_11200</name>
</gene>
<accession>A0A9D1JDY1</accession>
<evidence type="ECO:0000313" key="2">
    <source>
        <dbReference type="Proteomes" id="UP000824201"/>
    </source>
</evidence>
<proteinExistence type="predicted"/>
<dbReference type="Gene3D" id="1.25.40.20">
    <property type="entry name" value="Ankyrin repeat-containing domain"/>
    <property type="match status" value="1"/>
</dbReference>
<comment type="caution">
    <text evidence="1">The sequence shown here is derived from an EMBL/GenBank/DDBJ whole genome shotgun (WGS) entry which is preliminary data.</text>
</comment>
<dbReference type="AlphaFoldDB" id="A0A9D1JDY1"/>
<dbReference type="Proteomes" id="UP000824201">
    <property type="component" value="Unassembled WGS sequence"/>
</dbReference>
<evidence type="ECO:0008006" key="3">
    <source>
        <dbReference type="Google" id="ProtNLM"/>
    </source>
</evidence>
<reference evidence="1" key="2">
    <citation type="journal article" date="2021" name="PeerJ">
        <title>Extensive microbial diversity within the chicken gut microbiome revealed by metagenomics and culture.</title>
        <authorList>
            <person name="Gilroy R."/>
            <person name="Ravi A."/>
            <person name="Getino M."/>
            <person name="Pursley I."/>
            <person name="Horton D.L."/>
            <person name="Alikhan N.F."/>
            <person name="Baker D."/>
            <person name="Gharbi K."/>
            <person name="Hall N."/>
            <person name="Watson M."/>
            <person name="Adriaenssens E.M."/>
            <person name="Foster-Nyarko E."/>
            <person name="Jarju S."/>
            <person name="Secka A."/>
            <person name="Antonio M."/>
            <person name="Oren A."/>
            <person name="Chaudhuri R.R."/>
            <person name="La Ragione R."/>
            <person name="Hildebrand F."/>
            <person name="Pallen M.J."/>
        </authorList>
    </citation>
    <scope>NUCLEOTIDE SEQUENCE</scope>
    <source>
        <strain evidence="1">ChiW13-3771</strain>
    </source>
</reference>
<sequence>MMKFLRKKDPEYSWPTKNAAITEEEQTVAAKPAKERQKEDEIEDIYANIDYDTLTEEVEGKTEPLEQDQDQLFQMLVDRIYQNDQKRFSYLATKVSSQDTWNRLALWAMENCEEEEILQFILQYVNIHDGDEALLAAAVSYRNYAAAKVLLDAGANANARAGMIMILSARNKDEKMVRLLSNDGFPALEAALTFAINYNNRQVIDTIKKAQVDVSCYLPELEKLANEKGCPMILNGLRKE</sequence>